<evidence type="ECO:0000256" key="3">
    <source>
        <dbReference type="ARBA" id="ARBA00022692"/>
    </source>
</evidence>
<dbReference type="AlphaFoldDB" id="I1CYL9"/>
<comment type="similarity">
    <text evidence="6">Belongs to the ABC-4 integral membrane protein family.</text>
</comment>
<feature type="transmembrane region" description="Helical" evidence="7">
    <location>
        <begin position="206"/>
        <end position="226"/>
    </location>
</feature>
<evidence type="ECO:0000256" key="5">
    <source>
        <dbReference type="ARBA" id="ARBA00023136"/>
    </source>
</evidence>
<dbReference type="OrthoDB" id="3223244at2"/>
<evidence type="ECO:0000259" key="8">
    <source>
        <dbReference type="Pfam" id="PF02687"/>
    </source>
</evidence>
<feature type="transmembrane region" description="Helical" evidence="7">
    <location>
        <begin position="553"/>
        <end position="575"/>
    </location>
</feature>
<evidence type="ECO:0000256" key="7">
    <source>
        <dbReference type="SAM" id="Phobius"/>
    </source>
</evidence>
<sequence>MLVLAVRTLRDRASAFVGAFVAAVLGTAMLTAAVAVMTSAASAPVTGEAREALDGVSSVIGFMAALAAFLSVFIVSSTFAFAVASRARELALLRMVGATPKQVRRLVRTESLLVGVLAAVLGCLLGLPLGLGLAGFLVLVGVAPVGFTLSFSGPTWYVAVPISFVVGVLVTWLGAGSAAKRASLANPSDALREADVDERVMTRKRWVLGSVFLVLGIAGVAVLPVLAGDVQIPIAVFLAQPFVVAAVLFSPLFIGGLSSWFVRDRSATGTVARANLRAGARRTTSTAAPITLAVGICGSLLGVSLVMAAAGETSLRQSYVSDLVVEGGGATADEIRRVPGVEEATTIGHTRVRAVVADGAWDQPVEATVVEPETMLSALRLDEFDGSPDRLHGPSVALGRNLAWSMGWELGGEYSVRMPDGSEQRVRVVGLYRDSALIQSMLLPNDFVAAETSSVHVSAIEESDRVWAAVGQRWPDASVTSTEEWLEPLVGERNGGMRSGVWLLSGFALVYTLLAIANTTAMTFRSRSREFTSLRLVGARVDQVRELVRSESIALGAAGALVGGLIALATSLAVWFALRASVPDTPFVLPIFEVLVLSGACVVMVIAASRAAMPRSEGGRVGRSRG</sequence>
<dbReference type="PANTHER" id="PTHR30572:SF4">
    <property type="entry name" value="ABC TRANSPORTER PERMEASE YTRF"/>
    <property type="match status" value="1"/>
</dbReference>
<dbReference type="eggNOG" id="COG3127">
    <property type="taxonomic scope" value="Bacteria"/>
</dbReference>
<name>I1CYL9_9PSEU</name>
<proteinExistence type="inferred from homology"/>
<evidence type="ECO:0000313" key="9">
    <source>
        <dbReference type="EMBL" id="EIE97793.1"/>
    </source>
</evidence>
<feature type="transmembrane region" description="Helical" evidence="7">
    <location>
        <begin position="232"/>
        <end position="255"/>
    </location>
</feature>
<dbReference type="HOGENOM" id="CLU_012341_2_0_11"/>
<feature type="transmembrane region" description="Helical" evidence="7">
    <location>
        <begin position="112"/>
        <end position="143"/>
    </location>
</feature>
<comment type="subcellular location">
    <subcellularLocation>
        <location evidence="1">Cell membrane</location>
        <topology evidence="1">Multi-pass membrane protein</topology>
    </subcellularLocation>
</comment>
<keyword evidence="3 7" id="KW-0812">Transmembrane</keyword>
<feature type="transmembrane region" description="Helical" evidence="7">
    <location>
        <begin position="501"/>
        <end position="524"/>
    </location>
</feature>
<feature type="transmembrane region" description="Helical" evidence="7">
    <location>
        <begin position="587"/>
        <end position="608"/>
    </location>
</feature>
<accession>I1CYL9</accession>
<dbReference type="Pfam" id="PF02687">
    <property type="entry name" value="FtsX"/>
    <property type="match status" value="2"/>
</dbReference>
<keyword evidence="2" id="KW-1003">Cell membrane</keyword>
<keyword evidence="4 7" id="KW-1133">Transmembrane helix</keyword>
<dbReference type="InterPro" id="IPR003838">
    <property type="entry name" value="ABC3_permease_C"/>
</dbReference>
<organism evidence="9 10">
    <name type="scientific">Saccharomonospora glauca K62</name>
    <dbReference type="NCBI Taxonomy" id="928724"/>
    <lineage>
        <taxon>Bacteria</taxon>
        <taxon>Bacillati</taxon>
        <taxon>Actinomycetota</taxon>
        <taxon>Actinomycetes</taxon>
        <taxon>Pseudonocardiales</taxon>
        <taxon>Pseudonocardiaceae</taxon>
        <taxon>Saccharomonospora</taxon>
    </lineage>
</organism>
<dbReference type="STRING" id="928724.SacglDRAFT_00855"/>
<feature type="transmembrane region" description="Helical" evidence="7">
    <location>
        <begin position="155"/>
        <end position="175"/>
    </location>
</feature>
<evidence type="ECO:0000256" key="4">
    <source>
        <dbReference type="ARBA" id="ARBA00022989"/>
    </source>
</evidence>
<feature type="transmembrane region" description="Helical" evidence="7">
    <location>
        <begin position="58"/>
        <end position="84"/>
    </location>
</feature>
<feature type="domain" description="ABC3 transporter permease C-terminal" evidence="8">
    <location>
        <begin position="62"/>
        <end position="184"/>
    </location>
</feature>
<protein>
    <submittedName>
        <fullName evidence="9">ABC-type antimicrobial peptide transport system, permease component</fullName>
    </submittedName>
</protein>
<dbReference type="RefSeq" id="WP_005461961.1">
    <property type="nucleotide sequence ID" value="NZ_CM001484.1"/>
</dbReference>
<dbReference type="PANTHER" id="PTHR30572">
    <property type="entry name" value="MEMBRANE COMPONENT OF TRANSPORTER-RELATED"/>
    <property type="match status" value="1"/>
</dbReference>
<evidence type="ECO:0000256" key="6">
    <source>
        <dbReference type="ARBA" id="ARBA00038076"/>
    </source>
</evidence>
<dbReference type="Proteomes" id="UP000005087">
    <property type="component" value="Chromosome"/>
</dbReference>
<feature type="transmembrane region" description="Helical" evidence="7">
    <location>
        <begin position="287"/>
        <end position="310"/>
    </location>
</feature>
<dbReference type="InterPro" id="IPR050250">
    <property type="entry name" value="Macrolide_Exporter_MacB"/>
</dbReference>
<evidence type="ECO:0000256" key="2">
    <source>
        <dbReference type="ARBA" id="ARBA00022475"/>
    </source>
</evidence>
<evidence type="ECO:0000313" key="10">
    <source>
        <dbReference type="Proteomes" id="UP000005087"/>
    </source>
</evidence>
<dbReference type="EMBL" id="CM001484">
    <property type="protein sequence ID" value="EIE97793.1"/>
    <property type="molecule type" value="Genomic_DNA"/>
</dbReference>
<dbReference type="GO" id="GO:0005886">
    <property type="term" value="C:plasma membrane"/>
    <property type="evidence" value="ECO:0007669"/>
    <property type="project" value="UniProtKB-SubCell"/>
</dbReference>
<keyword evidence="5 7" id="KW-0472">Membrane</keyword>
<feature type="domain" description="ABC3 transporter permease C-terminal" evidence="8">
    <location>
        <begin position="503"/>
        <end position="609"/>
    </location>
</feature>
<dbReference type="GO" id="GO:0022857">
    <property type="term" value="F:transmembrane transporter activity"/>
    <property type="evidence" value="ECO:0007669"/>
    <property type="project" value="TreeGrafter"/>
</dbReference>
<keyword evidence="10" id="KW-1185">Reference proteome</keyword>
<reference evidence="10" key="2">
    <citation type="submission" date="2012-01" db="EMBL/GenBank/DDBJ databases">
        <title>Noncontiguous Finished sequence of chromosome of Saccharomonospora glauca K62.</title>
        <authorList>
            <consortium name="US DOE Joint Genome Institute"/>
            <person name="Lucas S."/>
            <person name="Han J."/>
            <person name="Lapidus A."/>
            <person name="Cheng J.-F."/>
            <person name="Goodwin L."/>
            <person name="Pitluck S."/>
            <person name="Peters L."/>
            <person name="Mikhailova N."/>
            <person name="Held B."/>
            <person name="Detter J.C."/>
            <person name="Han C."/>
            <person name="Tapia R."/>
            <person name="Land M."/>
            <person name="Hauser L."/>
            <person name="Kyrpides N."/>
            <person name="Ivanova N."/>
            <person name="Pagani I."/>
            <person name="Brambilla E.-M."/>
            <person name="Klenk H.-P."/>
            <person name="Woyke T."/>
        </authorList>
    </citation>
    <scope>NUCLEOTIDE SEQUENCE [LARGE SCALE GENOMIC DNA]</scope>
    <source>
        <strain evidence="10">K62</strain>
    </source>
</reference>
<reference evidence="9 10" key="1">
    <citation type="submission" date="2011-09" db="EMBL/GenBank/DDBJ databases">
        <authorList>
            <consortium name="US DOE Joint Genome Institute (JGI-PGF)"/>
            <person name="Lucas S."/>
            <person name="Han J."/>
            <person name="Lapidus A."/>
            <person name="Cheng J.-F."/>
            <person name="Goodwin L."/>
            <person name="Pitluck S."/>
            <person name="Peters L."/>
            <person name="Land M.L."/>
            <person name="Hauser L."/>
            <person name="Brambilla E."/>
            <person name="Klenk H.-P."/>
            <person name="Woyke T.J."/>
        </authorList>
    </citation>
    <scope>NUCLEOTIDE SEQUENCE [LARGE SCALE GENOMIC DNA]</scope>
    <source>
        <strain evidence="9 10">K62</strain>
    </source>
</reference>
<gene>
    <name evidence="9" type="ORF">SacglDRAFT_00855</name>
</gene>
<evidence type="ECO:0000256" key="1">
    <source>
        <dbReference type="ARBA" id="ARBA00004651"/>
    </source>
</evidence>